<dbReference type="SUPFAM" id="SSF55811">
    <property type="entry name" value="Nudix"/>
    <property type="match status" value="1"/>
</dbReference>
<dbReference type="Proteomes" id="UP000186228">
    <property type="component" value="Unassembled WGS sequence"/>
</dbReference>
<gene>
    <name evidence="5" type="ORF">GA0061100_10224</name>
</gene>
<comment type="cofactor">
    <cofactor evidence="1">
        <name>Mg(2+)</name>
        <dbReference type="ChEBI" id="CHEBI:18420"/>
    </cofactor>
</comment>
<dbReference type="AlphaFoldDB" id="A0A1C3UEU7"/>
<dbReference type="PRINTS" id="PR00502">
    <property type="entry name" value="NUDIXFAMILY"/>
</dbReference>
<dbReference type="RefSeq" id="WP_075851950.1">
    <property type="nucleotide sequence ID" value="NZ_FMAC01000002.1"/>
</dbReference>
<dbReference type="PROSITE" id="PS51462">
    <property type="entry name" value="NUDIX"/>
    <property type="match status" value="1"/>
</dbReference>
<evidence type="ECO:0000313" key="5">
    <source>
        <dbReference type="EMBL" id="SCB14056.1"/>
    </source>
</evidence>
<name>A0A1C3UEU7_9HYPH</name>
<dbReference type="PROSITE" id="PS00893">
    <property type="entry name" value="NUDIX_BOX"/>
    <property type="match status" value="1"/>
</dbReference>
<evidence type="ECO:0000256" key="1">
    <source>
        <dbReference type="ARBA" id="ARBA00001946"/>
    </source>
</evidence>
<dbReference type="InterPro" id="IPR020476">
    <property type="entry name" value="Nudix_hydrolase"/>
</dbReference>
<sequence length="149" mass="16290">MSSDYIKSLRSKVGSQLIILPSVAAVISDEAGRLLLQEKSSGEGWSLPAGAIELGETPQQAVEREVLEETGLRVIQSEILAVFGGREFRHTYPNGDQVEYLVVLFKCTTSGEPGGFTDTETASLKYTAFDEMPKLALPYPMELLFPTMT</sequence>
<evidence type="ECO:0000259" key="4">
    <source>
        <dbReference type="PROSITE" id="PS51462"/>
    </source>
</evidence>
<dbReference type="EMBL" id="FMAC01000002">
    <property type="protein sequence ID" value="SCB14056.1"/>
    <property type="molecule type" value="Genomic_DNA"/>
</dbReference>
<keyword evidence="2 3" id="KW-0378">Hydrolase</keyword>
<dbReference type="InterPro" id="IPR020084">
    <property type="entry name" value="NUDIX_hydrolase_CS"/>
</dbReference>
<dbReference type="InterPro" id="IPR015797">
    <property type="entry name" value="NUDIX_hydrolase-like_dom_sf"/>
</dbReference>
<feature type="domain" description="Nudix hydrolase" evidence="4">
    <location>
        <begin position="17"/>
        <end position="149"/>
    </location>
</feature>
<dbReference type="PANTHER" id="PTHR43046">
    <property type="entry name" value="GDP-MANNOSE MANNOSYL HYDROLASE"/>
    <property type="match status" value="1"/>
</dbReference>
<evidence type="ECO:0000256" key="2">
    <source>
        <dbReference type="ARBA" id="ARBA00022801"/>
    </source>
</evidence>
<dbReference type="PANTHER" id="PTHR43046:SF2">
    <property type="entry name" value="8-OXO-DGTP DIPHOSPHATASE-RELATED"/>
    <property type="match status" value="1"/>
</dbReference>
<proteinExistence type="inferred from homology"/>
<keyword evidence="6" id="KW-1185">Reference proteome</keyword>
<dbReference type="Gene3D" id="3.90.79.10">
    <property type="entry name" value="Nucleoside Triphosphate Pyrophosphohydrolase"/>
    <property type="match status" value="1"/>
</dbReference>
<evidence type="ECO:0000313" key="6">
    <source>
        <dbReference type="Proteomes" id="UP000186228"/>
    </source>
</evidence>
<dbReference type="GO" id="GO:0016787">
    <property type="term" value="F:hydrolase activity"/>
    <property type="evidence" value="ECO:0007669"/>
    <property type="project" value="UniProtKB-KW"/>
</dbReference>
<dbReference type="InterPro" id="IPR000086">
    <property type="entry name" value="NUDIX_hydrolase_dom"/>
</dbReference>
<dbReference type="Pfam" id="PF00293">
    <property type="entry name" value="NUDIX"/>
    <property type="match status" value="1"/>
</dbReference>
<organism evidence="5 6">
    <name type="scientific">Rhizobium hainanense</name>
    <dbReference type="NCBI Taxonomy" id="52131"/>
    <lineage>
        <taxon>Bacteria</taxon>
        <taxon>Pseudomonadati</taxon>
        <taxon>Pseudomonadota</taxon>
        <taxon>Alphaproteobacteria</taxon>
        <taxon>Hyphomicrobiales</taxon>
        <taxon>Rhizobiaceae</taxon>
        <taxon>Rhizobium/Agrobacterium group</taxon>
        <taxon>Rhizobium</taxon>
    </lineage>
</organism>
<comment type="similarity">
    <text evidence="3">Belongs to the Nudix hydrolase family.</text>
</comment>
<reference evidence="6" key="1">
    <citation type="submission" date="2016-08" db="EMBL/GenBank/DDBJ databases">
        <authorList>
            <person name="Varghese N."/>
            <person name="Submissions Spin"/>
        </authorList>
    </citation>
    <scope>NUCLEOTIDE SEQUENCE [LARGE SCALE GENOMIC DNA]</scope>
    <source>
        <strain evidence="6">CCBAU 57015</strain>
    </source>
</reference>
<dbReference type="STRING" id="52131.GA0061100_10224"/>
<accession>A0A1C3UEU7</accession>
<evidence type="ECO:0000256" key="3">
    <source>
        <dbReference type="RuleBase" id="RU003476"/>
    </source>
</evidence>
<protein>
    <submittedName>
        <fullName evidence="5">ADP-ribose pyrophosphatase YjhB, NUDIX family</fullName>
    </submittedName>
</protein>
<dbReference type="OrthoDB" id="954553at2"/>